<name>A0A9D2NCI3_9FIRM</name>
<dbReference type="AlphaFoldDB" id="A0A9D2NCI3"/>
<dbReference type="CDD" id="cd00761">
    <property type="entry name" value="Glyco_tranf_GTA_type"/>
    <property type="match status" value="1"/>
</dbReference>
<evidence type="ECO:0000313" key="5">
    <source>
        <dbReference type="Proteomes" id="UP000823891"/>
    </source>
</evidence>
<keyword evidence="2" id="KW-0808">Transferase</keyword>
<reference evidence="4" key="2">
    <citation type="submission" date="2021-04" db="EMBL/GenBank/DDBJ databases">
        <authorList>
            <person name="Gilroy R."/>
        </authorList>
    </citation>
    <scope>NUCLEOTIDE SEQUENCE</scope>
    <source>
        <strain evidence="4">USAMLcec2-132</strain>
    </source>
</reference>
<dbReference type="PANTHER" id="PTHR22916:SF51">
    <property type="entry name" value="GLYCOSYLTRANSFERASE EPSH-RELATED"/>
    <property type="match status" value="1"/>
</dbReference>
<proteinExistence type="predicted"/>
<dbReference type="Gene3D" id="3.90.550.10">
    <property type="entry name" value="Spore Coat Polysaccharide Biosynthesis Protein SpsA, Chain A"/>
    <property type="match status" value="1"/>
</dbReference>
<keyword evidence="1" id="KW-0328">Glycosyltransferase</keyword>
<feature type="domain" description="Glycosyltransferase 2-like" evidence="3">
    <location>
        <begin position="7"/>
        <end position="172"/>
    </location>
</feature>
<dbReference type="GO" id="GO:0016757">
    <property type="term" value="F:glycosyltransferase activity"/>
    <property type="evidence" value="ECO:0007669"/>
    <property type="project" value="UniProtKB-KW"/>
</dbReference>
<gene>
    <name evidence="4" type="ORF">H9761_04385</name>
</gene>
<dbReference type="PANTHER" id="PTHR22916">
    <property type="entry name" value="GLYCOSYLTRANSFERASE"/>
    <property type="match status" value="1"/>
</dbReference>
<dbReference type="Pfam" id="PF00535">
    <property type="entry name" value="Glycos_transf_2"/>
    <property type="match status" value="1"/>
</dbReference>
<evidence type="ECO:0000259" key="3">
    <source>
        <dbReference type="Pfam" id="PF00535"/>
    </source>
</evidence>
<evidence type="ECO:0000256" key="1">
    <source>
        <dbReference type="ARBA" id="ARBA00022676"/>
    </source>
</evidence>
<protein>
    <submittedName>
        <fullName evidence="4">Glycosyltransferase</fullName>
    </submittedName>
</protein>
<comment type="caution">
    <text evidence="4">The sequence shown here is derived from an EMBL/GenBank/DDBJ whole genome shotgun (WGS) entry which is preliminary data.</text>
</comment>
<dbReference type="Proteomes" id="UP000823891">
    <property type="component" value="Unassembled WGS sequence"/>
</dbReference>
<dbReference type="SUPFAM" id="SSF53448">
    <property type="entry name" value="Nucleotide-diphospho-sugar transferases"/>
    <property type="match status" value="1"/>
</dbReference>
<accession>A0A9D2NCI3</accession>
<evidence type="ECO:0000256" key="2">
    <source>
        <dbReference type="ARBA" id="ARBA00022679"/>
    </source>
</evidence>
<dbReference type="InterPro" id="IPR029044">
    <property type="entry name" value="Nucleotide-diphossugar_trans"/>
</dbReference>
<organism evidence="4 5">
    <name type="scientific">Candidatus Eisenbergiella merdavium</name>
    <dbReference type="NCBI Taxonomy" id="2838551"/>
    <lineage>
        <taxon>Bacteria</taxon>
        <taxon>Bacillati</taxon>
        <taxon>Bacillota</taxon>
        <taxon>Clostridia</taxon>
        <taxon>Lachnospirales</taxon>
        <taxon>Lachnospiraceae</taxon>
        <taxon>Eisenbergiella</taxon>
    </lineage>
</organism>
<sequence>MVHPLITVIIPVYNILDCLERCVASVCMQTWENLEILLVDDGSTDGTGQLCDRLAKRDGRIRVFHKPNGGSSSARNLGIEKANGEWLGFVDSDDFIEPQMYETMMREALEGGYRIVQVSRDEIGEDGARRPDVCAPPKEAVFRNSGEFLRTLLLHEGDCSFCTKLVDASLFQERRFPEGELNEDFYLLLQLLAETDGIRILPQQLYHVYYRMGSNTRKKDRSEFSRVFTDIVKNADYAQKLTKERFPQYKREAARFGLYQRLDYLLHIPVELMNRENSFYRSVVHYCRRNAGETVTNPYLTKKQKAYLLLLTALPRPVRAAHRMSMRIRGIE</sequence>
<reference evidence="4" key="1">
    <citation type="journal article" date="2021" name="PeerJ">
        <title>Extensive microbial diversity within the chicken gut microbiome revealed by metagenomics and culture.</title>
        <authorList>
            <person name="Gilroy R."/>
            <person name="Ravi A."/>
            <person name="Getino M."/>
            <person name="Pursley I."/>
            <person name="Horton D.L."/>
            <person name="Alikhan N.F."/>
            <person name="Baker D."/>
            <person name="Gharbi K."/>
            <person name="Hall N."/>
            <person name="Watson M."/>
            <person name="Adriaenssens E.M."/>
            <person name="Foster-Nyarko E."/>
            <person name="Jarju S."/>
            <person name="Secka A."/>
            <person name="Antonio M."/>
            <person name="Oren A."/>
            <person name="Chaudhuri R.R."/>
            <person name="La Ragione R."/>
            <person name="Hildebrand F."/>
            <person name="Pallen M.J."/>
        </authorList>
    </citation>
    <scope>NUCLEOTIDE SEQUENCE</scope>
    <source>
        <strain evidence="4">USAMLcec2-132</strain>
    </source>
</reference>
<dbReference type="EMBL" id="DWWS01000018">
    <property type="protein sequence ID" value="HJC22927.1"/>
    <property type="molecule type" value="Genomic_DNA"/>
</dbReference>
<dbReference type="InterPro" id="IPR001173">
    <property type="entry name" value="Glyco_trans_2-like"/>
</dbReference>
<evidence type="ECO:0000313" key="4">
    <source>
        <dbReference type="EMBL" id="HJC22927.1"/>
    </source>
</evidence>